<dbReference type="Gene3D" id="3.40.430.10">
    <property type="entry name" value="Dihydrofolate Reductase, subunit A"/>
    <property type="match status" value="1"/>
</dbReference>
<protein>
    <submittedName>
        <fullName evidence="2">Dihydrofolate reductase</fullName>
    </submittedName>
</protein>
<evidence type="ECO:0000313" key="2">
    <source>
        <dbReference type="EMBL" id="SDH57309.1"/>
    </source>
</evidence>
<dbReference type="EMBL" id="FNBZ01000009">
    <property type="protein sequence ID" value="SDH57309.1"/>
    <property type="molecule type" value="Genomic_DNA"/>
</dbReference>
<gene>
    <name evidence="2" type="ORF">SAMN05421844_109177</name>
</gene>
<evidence type="ECO:0000259" key="1">
    <source>
        <dbReference type="Pfam" id="PF01872"/>
    </source>
</evidence>
<dbReference type="InterPro" id="IPR002734">
    <property type="entry name" value="RibDG_C"/>
</dbReference>
<accession>A0ABY0P7P8</accession>
<feature type="domain" description="Bacterial bifunctional deaminase-reductase C-terminal" evidence="1">
    <location>
        <begin position="3"/>
        <end position="175"/>
    </location>
</feature>
<comment type="caution">
    <text evidence="2">The sequence shown here is derived from an EMBL/GenBank/DDBJ whole genome shotgun (WGS) entry which is preliminary data.</text>
</comment>
<dbReference type="RefSeq" id="WP_091861889.1">
    <property type="nucleotide sequence ID" value="NZ_FNBZ01000009.1"/>
</dbReference>
<evidence type="ECO:0000313" key="3">
    <source>
        <dbReference type="Proteomes" id="UP000199468"/>
    </source>
</evidence>
<organism evidence="2 3">
    <name type="scientific">Bosea robiniae</name>
    <dbReference type="NCBI Taxonomy" id="1036780"/>
    <lineage>
        <taxon>Bacteria</taxon>
        <taxon>Pseudomonadati</taxon>
        <taxon>Pseudomonadota</taxon>
        <taxon>Alphaproteobacteria</taxon>
        <taxon>Hyphomicrobiales</taxon>
        <taxon>Boseaceae</taxon>
        <taxon>Bosea</taxon>
    </lineage>
</organism>
<dbReference type="Pfam" id="PF01872">
    <property type="entry name" value="RibD_C"/>
    <property type="match status" value="1"/>
</dbReference>
<sequence length="186" mass="20483">MAKVIVWNLMTLEGFFEGREKWDLGFHQDAWGEELAALSSEFGRKAGLLVFGRVTYEGMKAYWTSTEEEGETKAFMNALPKLVASRNLTGSDWNNTTVTVDIVGEITRRKALPGKDIYVFGSAELTESLLAASLVDEIMIAIAPVTIGQGTPLFKSNAEKRHYALIAARPLKNGTVILHYGVKRAA</sequence>
<dbReference type="SUPFAM" id="SSF53597">
    <property type="entry name" value="Dihydrofolate reductase-like"/>
    <property type="match status" value="1"/>
</dbReference>
<name>A0ABY0P7P8_9HYPH</name>
<proteinExistence type="predicted"/>
<dbReference type="Proteomes" id="UP000199468">
    <property type="component" value="Unassembled WGS sequence"/>
</dbReference>
<dbReference type="InterPro" id="IPR024072">
    <property type="entry name" value="DHFR-like_dom_sf"/>
</dbReference>
<reference evidence="2 3" key="1">
    <citation type="submission" date="2016-10" db="EMBL/GenBank/DDBJ databases">
        <authorList>
            <person name="Varghese N."/>
            <person name="Submissions S."/>
        </authorList>
    </citation>
    <scope>NUCLEOTIDE SEQUENCE [LARGE SCALE GENOMIC DNA]</scope>
    <source>
        <strain evidence="2 3">DSM 26672</strain>
    </source>
</reference>
<keyword evidence="3" id="KW-1185">Reference proteome</keyword>